<dbReference type="EMBL" id="JACHMC010000001">
    <property type="protein sequence ID" value="MBB4883629.1"/>
    <property type="molecule type" value="Genomic_DNA"/>
</dbReference>
<dbReference type="RefSeq" id="WP_229667463.1">
    <property type="nucleotide sequence ID" value="NZ_BMLA01000009.1"/>
</dbReference>
<evidence type="ECO:0000256" key="2">
    <source>
        <dbReference type="SAM" id="Phobius"/>
    </source>
</evidence>
<organism evidence="3 4">
    <name type="scientific">Micrococcus flavus</name>
    <dbReference type="NCBI Taxonomy" id="384602"/>
    <lineage>
        <taxon>Bacteria</taxon>
        <taxon>Bacillati</taxon>
        <taxon>Actinomycetota</taxon>
        <taxon>Actinomycetes</taxon>
        <taxon>Micrococcales</taxon>
        <taxon>Micrococcaceae</taxon>
        <taxon>Micrococcus</taxon>
    </lineage>
</organism>
<protein>
    <submittedName>
        <fullName evidence="3">Uncharacterized protein</fullName>
    </submittedName>
</protein>
<reference evidence="3 4" key="1">
    <citation type="submission" date="2020-08" db="EMBL/GenBank/DDBJ databases">
        <title>Sequencing the genomes of 1000 actinobacteria strains.</title>
        <authorList>
            <person name="Klenk H.-P."/>
        </authorList>
    </citation>
    <scope>NUCLEOTIDE SEQUENCE [LARGE SCALE GENOMIC DNA]</scope>
    <source>
        <strain evidence="3 4">DSM 19079</strain>
    </source>
</reference>
<keyword evidence="4" id="KW-1185">Reference proteome</keyword>
<evidence type="ECO:0000313" key="3">
    <source>
        <dbReference type="EMBL" id="MBB4883629.1"/>
    </source>
</evidence>
<keyword evidence="2" id="KW-1133">Transmembrane helix</keyword>
<comment type="caution">
    <text evidence="3">The sequence shown here is derived from an EMBL/GenBank/DDBJ whole genome shotgun (WGS) entry which is preliminary data.</text>
</comment>
<feature type="region of interest" description="Disordered" evidence="1">
    <location>
        <begin position="1"/>
        <end position="20"/>
    </location>
</feature>
<feature type="transmembrane region" description="Helical" evidence="2">
    <location>
        <begin position="190"/>
        <end position="207"/>
    </location>
</feature>
<dbReference type="Proteomes" id="UP000560081">
    <property type="component" value="Unassembled WGS sequence"/>
</dbReference>
<evidence type="ECO:0000256" key="1">
    <source>
        <dbReference type="SAM" id="MobiDB-lite"/>
    </source>
</evidence>
<evidence type="ECO:0000313" key="4">
    <source>
        <dbReference type="Proteomes" id="UP000560081"/>
    </source>
</evidence>
<proteinExistence type="predicted"/>
<gene>
    <name evidence="3" type="ORF">BJ976_001980</name>
</gene>
<keyword evidence="2" id="KW-0472">Membrane</keyword>
<accession>A0A7W7L4X9</accession>
<feature type="transmembrane region" description="Helical" evidence="2">
    <location>
        <begin position="69"/>
        <end position="91"/>
    </location>
</feature>
<keyword evidence="2" id="KW-0812">Transmembrane</keyword>
<name>A0A7W7L4X9_9MICC</name>
<feature type="transmembrane region" description="Helical" evidence="2">
    <location>
        <begin position="128"/>
        <end position="152"/>
    </location>
</feature>
<dbReference type="AlphaFoldDB" id="A0A7W7L4X9"/>
<sequence length="212" mass="22083">MNTEAHGAHAAQTDRRAVPAQAAPRIIDTRGAHAVQTRAGHQEPQRPVRRAVVPAEAVEPTRPVDGWGFANRVMIVATLLTVAFVLGRLFLFPEAGEVPVRDIYIDADQFAVAMGETGRGWVASIQSMLFGLVGGALAAAAGYLIVILMGGAARSAARYAIGGLIGGVLAAVGIIFVFSNTVALSLGAHVFWILPLAGLLGGLWAGITSARR</sequence>
<feature type="transmembrane region" description="Helical" evidence="2">
    <location>
        <begin position="159"/>
        <end position="178"/>
    </location>
</feature>